<accession>C7XTJ9</accession>
<gene>
    <name evidence="1" type="ORF">HMPREF0501_00577</name>
</gene>
<name>C7XTJ9_9LACO</name>
<evidence type="ECO:0000313" key="1">
    <source>
        <dbReference type="EMBL" id="EEU31172.1"/>
    </source>
</evidence>
<dbReference type="Proteomes" id="UP000003987">
    <property type="component" value="Unassembled WGS sequence"/>
</dbReference>
<protein>
    <submittedName>
        <fullName evidence="1">Uncharacterized protein</fullName>
    </submittedName>
</protein>
<dbReference type="EMBL" id="GG698802">
    <property type="protein sequence ID" value="EEU31172.1"/>
    <property type="molecule type" value="Genomic_DNA"/>
</dbReference>
<proteinExistence type="predicted"/>
<organism evidence="1 2">
    <name type="scientific">Limosilactobacillus coleohominis 101-4-CHN</name>
    <dbReference type="NCBI Taxonomy" id="575594"/>
    <lineage>
        <taxon>Bacteria</taxon>
        <taxon>Bacillati</taxon>
        <taxon>Bacillota</taxon>
        <taxon>Bacilli</taxon>
        <taxon>Lactobacillales</taxon>
        <taxon>Lactobacillaceae</taxon>
        <taxon>Limosilactobacillus</taxon>
    </lineage>
</organism>
<reference evidence="1 2" key="1">
    <citation type="submission" date="2009-06" db="EMBL/GenBank/DDBJ databases">
        <title>The Genome Sequence of Lactobacillus coleohominis strain 101-4-CHN.</title>
        <authorList>
            <consortium name="The Broad Institute Genome Sequencing Platform"/>
            <person name="Ward D."/>
            <person name="Young S.K."/>
            <person name="Zeng Q."/>
            <person name="Koehrsen M."/>
            <person name="Alvarado L."/>
            <person name="Berlin A."/>
            <person name="Borenstein D."/>
            <person name="Chen Z."/>
            <person name="Engels R."/>
            <person name="Freedman E."/>
            <person name="Gellesch M."/>
            <person name="Goldberg J."/>
            <person name="Griggs A."/>
            <person name="Gujja S."/>
            <person name="Heiman D."/>
            <person name="Hepburn T."/>
            <person name="Howarth C."/>
            <person name="Jen D."/>
            <person name="Larson L."/>
            <person name="Lewis B."/>
            <person name="Mehta T."/>
            <person name="Park D."/>
            <person name="Pearson M."/>
            <person name="Roberts A."/>
            <person name="Saif S."/>
            <person name="Shea T."/>
            <person name="Shenoy N."/>
            <person name="Sisk P."/>
            <person name="Stolte C."/>
            <person name="Sykes S."/>
            <person name="Walk T."/>
            <person name="White J."/>
            <person name="Yandava C."/>
            <person name="Liu Y."/>
            <person name="Xu Q."/>
            <person name="Lander E."/>
            <person name="Nusbaum C."/>
            <person name="Galagan J."/>
            <person name="Birren B."/>
        </authorList>
    </citation>
    <scope>NUCLEOTIDE SEQUENCE [LARGE SCALE GENOMIC DNA]</scope>
    <source>
        <strain evidence="1 2">101-4-CHN</strain>
    </source>
</reference>
<dbReference type="HOGENOM" id="CLU_3169415_0_0_9"/>
<sequence>MFFIGNFLYNCLATFYHYFTEKADDLKNGLKMSKIVIITDFITDGVD</sequence>
<evidence type="ECO:0000313" key="2">
    <source>
        <dbReference type="Proteomes" id="UP000003987"/>
    </source>
</evidence>
<keyword evidence="2" id="KW-1185">Reference proteome</keyword>
<dbReference type="AlphaFoldDB" id="C7XTJ9"/>